<gene>
    <name evidence="1" type="ORF">UT17_C0005G0036</name>
</gene>
<dbReference type="Pfam" id="PF08843">
    <property type="entry name" value="AbiEii"/>
    <property type="match status" value="1"/>
</dbReference>
<evidence type="ECO:0008006" key="3">
    <source>
        <dbReference type="Google" id="ProtNLM"/>
    </source>
</evidence>
<dbReference type="Proteomes" id="UP000034774">
    <property type="component" value="Unassembled WGS sequence"/>
</dbReference>
<protein>
    <recommendedName>
        <fullName evidence="3">Nucleotidyl transferase AbiEii/AbiGii toxin family protein</fullName>
    </recommendedName>
</protein>
<dbReference type="Gene3D" id="3.10.450.620">
    <property type="entry name" value="JHP933, nucleotidyltransferase-like core domain"/>
    <property type="match status" value="1"/>
</dbReference>
<proteinExistence type="predicted"/>
<accession>A0A0G0LIB7</accession>
<evidence type="ECO:0000313" key="1">
    <source>
        <dbReference type="EMBL" id="KKQ91598.1"/>
    </source>
</evidence>
<organism evidence="1 2">
    <name type="scientific">Candidatus Woesebacteria bacterium GW2011_GWB1_39_10</name>
    <dbReference type="NCBI Taxonomy" id="1618572"/>
    <lineage>
        <taxon>Bacteria</taxon>
        <taxon>Candidatus Woeseibacteriota</taxon>
    </lineage>
</organism>
<dbReference type="STRING" id="1618572.UT17_C0005G0036"/>
<dbReference type="AlphaFoldDB" id="A0A0G0LIB7"/>
<dbReference type="EMBL" id="LBVU01000005">
    <property type="protein sequence ID" value="KKQ91598.1"/>
    <property type="molecule type" value="Genomic_DNA"/>
</dbReference>
<sequence>MISNSTLQEISDKNGIDKYSVFREIVQIQFLEEVYKIPTSKYLYFKGGTALKILFGSNRYSEDLDFTTSLNQAEIDTITEKAIMELQKEYNKISIKSLDALQGISKKISLPVDISTQPLTIKLDFSQKENVIDPKVGTIYTNLPITTTSVIKHLSDEEILAEKYRAITNREKGRDLYDFLFLLKKGVKFNLKLVEEKLKFYSETYQAEKFIKKIKNWDEKELDNDLRKFLPLKGRDIIPNIKDLLLRKIISF</sequence>
<comment type="caution">
    <text evidence="1">The sequence shown here is derived from an EMBL/GenBank/DDBJ whole genome shotgun (WGS) entry which is preliminary data.</text>
</comment>
<dbReference type="InterPro" id="IPR014942">
    <property type="entry name" value="AbiEii"/>
</dbReference>
<evidence type="ECO:0000313" key="2">
    <source>
        <dbReference type="Proteomes" id="UP000034774"/>
    </source>
</evidence>
<reference evidence="1 2" key="1">
    <citation type="journal article" date="2015" name="Nature">
        <title>rRNA introns, odd ribosomes, and small enigmatic genomes across a large radiation of phyla.</title>
        <authorList>
            <person name="Brown C.T."/>
            <person name="Hug L.A."/>
            <person name="Thomas B.C."/>
            <person name="Sharon I."/>
            <person name="Castelle C.J."/>
            <person name="Singh A."/>
            <person name="Wilkins M.J."/>
            <person name="Williams K.H."/>
            <person name="Banfield J.F."/>
        </authorList>
    </citation>
    <scope>NUCLEOTIDE SEQUENCE [LARGE SCALE GENOMIC DNA]</scope>
</reference>
<name>A0A0G0LIB7_9BACT</name>